<comment type="caution">
    <text evidence="1">The sequence shown here is derived from an EMBL/GenBank/DDBJ whole genome shotgun (WGS) entry which is preliminary data.</text>
</comment>
<sequence>MKGLQPRAALASVLPLDTELHHGNVGLRTVLHAGPKPQELAESIPQVLTRGVRHVSVGLG</sequence>
<dbReference type="AlphaFoldDB" id="A0A314V0I4"/>
<dbReference type="Proteomes" id="UP000250321">
    <property type="component" value="Unassembled WGS sequence"/>
</dbReference>
<organism evidence="1 2">
    <name type="scientific">Prunus yedoensis var. nudiflora</name>
    <dbReference type="NCBI Taxonomy" id="2094558"/>
    <lineage>
        <taxon>Eukaryota</taxon>
        <taxon>Viridiplantae</taxon>
        <taxon>Streptophyta</taxon>
        <taxon>Embryophyta</taxon>
        <taxon>Tracheophyta</taxon>
        <taxon>Spermatophyta</taxon>
        <taxon>Magnoliopsida</taxon>
        <taxon>eudicotyledons</taxon>
        <taxon>Gunneridae</taxon>
        <taxon>Pentapetalae</taxon>
        <taxon>rosids</taxon>
        <taxon>fabids</taxon>
        <taxon>Rosales</taxon>
        <taxon>Rosaceae</taxon>
        <taxon>Amygdaloideae</taxon>
        <taxon>Amygdaleae</taxon>
        <taxon>Prunus</taxon>
    </lineage>
</organism>
<proteinExistence type="predicted"/>
<gene>
    <name evidence="1" type="ORF">Pyn_16122</name>
</gene>
<evidence type="ECO:0000313" key="1">
    <source>
        <dbReference type="EMBL" id="PQM42666.1"/>
    </source>
</evidence>
<dbReference type="EMBL" id="PJQY01002785">
    <property type="protein sequence ID" value="PQM42666.1"/>
    <property type="molecule type" value="Genomic_DNA"/>
</dbReference>
<name>A0A314V0I4_PRUYE</name>
<evidence type="ECO:0000313" key="2">
    <source>
        <dbReference type="Proteomes" id="UP000250321"/>
    </source>
</evidence>
<keyword evidence="2" id="KW-1185">Reference proteome</keyword>
<protein>
    <submittedName>
        <fullName evidence="1">Uncharacterized protein</fullName>
    </submittedName>
</protein>
<reference evidence="1 2" key="1">
    <citation type="submission" date="2018-02" db="EMBL/GenBank/DDBJ databases">
        <title>Draft genome of wild Prunus yedoensis var. nudiflora.</title>
        <authorList>
            <person name="Baek S."/>
            <person name="Kim J.-H."/>
            <person name="Choi K."/>
            <person name="Kim G.-B."/>
            <person name="Cho A."/>
            <person name="Jang H."/>
            <person name="Shin C.-H."/>
            <person name="Yu H.-J."/>
            <person name="Mun J.-H."/>
        </authorList>
    </citation>
    <scope>NUCLEOTIDE SEQUENCE [LARGE SCALE GENOMIC DNA]</scope>
    <source>
        <strain evidence="2">cv. Jeju island</strain>
        <tissue evidence="1">Leaf</tissue>
    </source>
</reference>
<accession>A0A314V0I4</accession>